<evidence type="ECO:0000256" key="7">
    <source>
        <dbReference type="ARBA" id="ARBA00023125"/>
    </source>
</evidence>
<name>A0A9D1QAQ4_9FIRM</name>
<organism evidence="13 14">
    <name type="scientific">Candidatus Faecalibacterium intestinigallinarum</name>
    <dbReference type="NCBI Taxonomy" id="2838581"/>
    <lineage>
        <taxon>Bacteria</taxon>
        <taxon>Bacillati</taxon>
        <taxon>Bacillota</taxon>
        <taxon>Clostridia</taxon>
        <taxon>Eubacteriales</taxon>
        <taxon>Oscillospiraceae</taxon>
        <taxon>Faecalibacterium</taxon>
    </lineage>
</organism>
<dbReference type="GO" id="GO:0043565">
    <property type="term" value="F:sequence-specific DNA binding"/>
    <property type="evidence" value="ECO:0007669"/>
    <property type="project" value="InterPro"/>
</dbReference>
<dbReference type="Proteomes" id="UP000823933">
    <property type="component" value="Unassembled WGS sequence"/>
</dbReference>
<dbReference type="InterPro" id="IPR020449">
    <property type="entry name" value="Tscrpt_reg_AraC-type_HTH"/>
</dbReference>
<reference evidence="13" key="2">
    <citation type="submission" date="2021-04" db="EMBL/GenBank/DDBJ databases">
        <authorList>
            <person name="Gilroy R."/>
        </authorList>
    </citation>
    <scope>NUCLEOTIDE SEQUENCE</scope>
    <source>
        <strain evidence="13">ChiHcolR34-3080</strain>
    </source>
</reference>
<dbReference type="Gene3D" id="3.40.50.2300">
    <property type="match status" value="1"/>
</dbReference>
<comment type="caution">
    <text evidence="13">The sequence shown here is derived from an EMBL/GenBank/DDBJ whole genome shotgun (WGS) entry which is preliminary data.</text>
</comment>
<keyword evidence="7" id="KW-0238">DNA-binding</keyword>
<evidence type="ECO:0000256" key="3">
    <source>
        <dbReference type="ARBA" id="ARBA00022490"/>
    </source>
</evidence>
<evidence type="ECO:0000256" key="9">
    <source>
        <dbReference type="ARBA" id="ARBA00024867"/>
    </source>
</evidence>
<dbReference type="PRINTS" id="PR00032">
    <property type="entry name" value="HTHARAC"/>
</dbReference>
<dbReference type="PANTHER" id="PTHR42713:SF3">
    <property type="entry name" value="TRANSCRIPTIONAL REGULATORY PROTEIN HPTR"/>
    <property type="match status" value="1"/>
</dbReference>
<dbReference type="InterPro" id="IPR051552">
    <property type="entry name" value="HptR"/>
</dbReference>
<dbReference type="Pfam" id="PF00072">
    <property type="entry name" value="Response_reg"/>
    <property type="match status" value="1"/>
</dbReference>
<dbReference type="SUPFAM" id="SSF52172">
    <property type="entry name" value="CheY-like"/>
    <property type="match status" value="1"/>
</dbReference>
<dbReference type="PROSITE" id="PS01124">
    <property type="entry name" value="HTH_ARAC_FAMILY_2"/>
    <property type="match status" value="1"/>
</dbReference>
<dbReference type="InterPro" id="IPR001789">
    <property type="entry name" value="Sig_transdc_resp-reg_receiver"/>
</dbReference>
<dbReference type="InterPro" id="IPR011006">
    <property type="entry name" value="CheY-like_superfamily"/>
</dbReference>
<gene>
    <name evidence="13" type="ORF">H9890_07080</name>
</gene>
<sequence length="499" mass="55345">MYRVLLVDDEESVLKVLKTSIDWLALGVDTPVTAADGVQALEAMERSPFHLLIADIKMPRMGGLELIRRVRQLYPETRCILLTAYSEFDYAKEAIRLGVENYLLKPVQKEELESTVQNAMANLYSHRGNGGNLLYENILHRWLAGAISGEELSERAGVLGLNLFLPQYCAVGILKRRQDSSTALFRSACLEQLGRQYEVYHCWNERGIFVLILGGRLLGRMELEHQLRALAGQLDAAGHALVAVGSAVTDPQALHLSYSMVCDMAELADPAQPDVILSLQADTHSLDADSLIEDLRSFCYGAPGAKDSHALASQLYWSVPYKDAASCLQHLLYAYLRVKSGEFPGSENVQEQLPEHFMSRLSAASGDEAAHLLGVALDWMHADFDKRLDALSPIVRLAIRYIHDSVRTGDGGSIKEFSAKSGVNPAYLGHLFKEETGNFFNSYLTQCRINRSVVLLQKPGSKIKDVASQVGFASTSYFVRCFRESKGVSPARFRLGRED</sequence>
<reference evidence="13" key="1">
    <citation type="journal article" date="2021" name="PeerJ">
        <title>Extensive microbial diversity within the chicken gut microbiome revealed by metagenomics and culture.</title>
        <authorList>
            <person name="Gilroy R."/>
            <person name="Ravi A."/>
            <person name="Getino M."/>
            <person name="Pursley I."/>
            <person name="Horton D.L."/>
            <person name="Alikhan N.F."/>
            <person name="Baker D."/>
            <person name="Gharbi K."/>
            <person name="Hall N."/>
            <person name="Watson M."/>
            <person name="Adriaenssens E.M."/>
            <person name="Foster-Nyarko E."/>
            <person name="Jarju S."/>
            <person name="Secka A."/>
            <person name="Antonio M."/>
            <person name="Oren A."/>
            <person name="Chaudhuri R.R."/>
            <person name="La Ragione R."/>
            <person name="Hildebrand F."/>
            <person name="Pallen M.J."/>
        </authorList>
    </citation>
    <scope>NUCLEOTIDE SEQUENCE</scope>
    <source>
        <strain evidence="13">ChiHcolR34-3080</strain>
    </source>
</reference>
<dbReference type="AlphaFoldDB" id="A0A9D1QAQ4"/>
<keyword evidence="4 10" id="KW-0597">Phosphoprotein</keyword>
<dbReference type="InterPro" id="IPR041522">
    <property type="entry name" value="CdaR_GGDEF"/>
</dbReference>
<comment type="subcellular location">
    <subcellularLocation>
        <location evidence="1">Cytoplasm</location>
    </subcellularLocation>
</comment>
<dbReference type="CDD" id="cd17536">
    <property type="entry name" value="REC_YesN-like"/>
    <property type="match status" value="1"/>
</dbReference>
<dbReference type="Pfam" id="PF17853">
    <property type="entry name" value="GGDEF_2"/>
    <property type="match status" value="1"/>
</dbReference>
<evidence type="ECO:0000256" key="8">
    <source>
        <dbReference type="ARBA" id="ARBA00023163"/>
    </source>
</evidence>
<keyword evidence="3" id="KW-0963">Cytoplasm</keyword>
<keyword evidence="8" id="KW-0804">Transcription</keyword>
<protein>
    <recommendedName>
        <fullName evidence="2">Stage 0 sporulation protein A homolog</fullName>
    </recommendedName>
</protein>
<evidence type="ECO:0000256" key="10">
    <source>
        <dbReference type="PROSITE-ProRule" id="PRU00169"/>
    </source>
</evidence>
<evidence type="ECO:0000256" key="4">
    <source>
        <dbReference type="ARBA" id="ARBA00022553"/>
    </source>
</evidence>
<dbReference type="Gene3D" id="1.10.10.60">
    <property type="entry name" value="Homeodomain-like"/>
    <property type="match status" value="2"/>
</dbReference>
<evidence type="ECO:0000256" key="2">
    <source>
        <dbReference type="ARBA" id="ARBA00018672"/>
    </source>
</evidence>
<dbReference type="Pfam" id="PF12833">
    <property type="entry name" value="HTH_18"/>
    <property type="match status" value="1"/>
</dbReference>
<dbReference type="GO" id="GO:0005737">
    <property type="term" value="C:cytoplasm"/>
    <property type="evidence" value="ECO:0007669"/>
    <property type="project" value="UniProtKB-SubCell"/>
</dbReference>
<feature type="modified residue" description="4-aspartylphosphate" evidence="10">
    <location>
        <position position="55"/>
    </location>
</feature>
<evidence type="ECO:0000256" key="5">
    <source>
        <dbReference type="ARBA" id="ARBA00023012"/>
    </source>
</evidence>
<dbReference type="GO" id="GO:0003700">
    <property type="term" value="F:DNA-binding transcription factor activity"/>
    <property type="evidence" value="ECO:0007669"/>
    <property type="project" value="InterPro"/>
</dbReference>
<evidence type="ECO:0000259" key="11">
    <source>
        <dbReference type="PROSITE" id="PS01124"/>
    </source>
</evidence>
<evidence type="ECO:0000259" key="12">
    <source>
        <dbReference type="PROSITE" id="PS50110"/>
    </source>
</evidence>
<dbReference type="PROSITE" id="PS00041">
    <property type="entry name" value="HTH_ARAC_FAMILY_1"/>
    <property type="match status" value="1"/>
</dbReference>
<dbReference type="PROSITE" id="PS50110">
    <property type="entry name" value="RESPONSE_REGULATORY"/>
    <property type="match status" value="1"/>
</dbReference>
<evidence type="ECO:0000313" key="14">
    <source>
        <dbReference type="Proteomes" id="UP000823933"/>
    </source>
</evidence>
<feature type="domain" description="HTH araC/xylS-type" evidence="11">
    <location>
        <begin position="396"/>
        <end position="496"/>
    </location>
</feature>
<dbReference type="InterPro" id="IPR009057">
    <property type="entry name" value="Homeodomain-like_sf"/>
</dbReference>
<dbReference type="PANTHER" id="PTHR42713">
    <property type="entry name" value="HISTIDINE KINASE-RELATED"/>
    <property type="match status" value="1"/>
</dbReference>
<evidence type="ECO:0000256" key="1">
    <source>
        <dbReference type="ARBA" id="ARBA00004496"/>
    </source>
</evidence>
<dbReference type="SUPFAM" id="SSF46689">
    <property type="entry name" value="Homeodomain-like"/>
    <property type="match status" value="1"/>
</dbReference>
<dbReference type="SMART" id="SM00342">
    <property type="entry name" value="HTH_ARAC"/>
    <property type="match status" value="1"/>
</dbReference>
<dbReference type="GO" id="GO:0000160">
    <property type="term" value="P:phosphorelay signal transduction system"/>
    <property type="evidence" value="ECO:0007669"/>
    <property type="project" value="UniProtKB-KW"/>
</dbReference>
<evidence type="ECO:0000256" key="6">
    <source>
        <dbReference type="ARBA" id="ARBA00023015"/>
    </source>
</evidence>
<keyword evidence="6" id="KW-0805">Transcription regulation</keyword>
<keyword evidence="5" id="KW-0902">Two-component regulatory system</keyword>
<dbReference type="SMART" id="SM00448">
    <property type="entry name" value="REC"/>
    <property type="match status" value="1"/>
</dbReference>
<dbReference type="InterPro" id="IPR018062">
    <property type="entry name" value="HTH_AraC-typ_CS"/>
</dbReference>
<evidence type="ECO:0000313" key="13">
    <source>
        <dbReference type="EMBL" id="HIW09144.1"/>
    </source>
</evidence>
<proteinExistence type="predicted"/>
<accession>A0A9D1QAQ4</accession>
<comment type="function">
    <text evidence="9">May play the central regulatory role in sporulation. It may be an element of the effector pathway responsible for the activation of sporulation genes in response to nutritional stress. Spo0A may act in concert with spo0H (a sigma factor) to control the expression of some genes that are critical to the sporulation process.</text>
</comment>
<dbReference type="EMBL" id="DXHQ01000080">
    <property type="protein sequence ID" value="HIW09144.1"/>
    <property type="molecule type" value="Genomic_DNA"/>
</dbReference>
<feature type="domain" description="Response regulatory" evidence="12">
    <location>
        <begin position="3"/>
        <end position="120"/>
    </location>
</feature>
<dbReference type="InterPro" id="IPR018060">
    <property type="entry name" value="HTH_AraC"/>
</dbReference>